<feature type="region of interest" description="Disordered" evidence="1">
    <location>
        <begin position="274"/>
        <end position="293"/>
    </location>
</feature>
<evidence type="ECO:0000256" key="1">
    <source>
        <dbReference type="SAM" id="MobiDB-lite"/>
    </source>
</evidence>
<dbReference type="OrthoDB" id="10513464at2759"/>
<evidence type="ECO:0000313" key="4">
    <source>
        <dbReference type="Proteomes" id="UP000011087"/>
    </source>
</evidence>
<dbReference type="Proteomes" id="UP000011087">
    <property type="component" value="Unassembled WGS sequence"/>
</dbReference>
<dbReference type="EMBL" id="JH992984">
    <property type="protein sequence ID" value="EKX48946.1"/>
    <property type="molecule type" value="Genomic_DNA"/>
</dbReference>
<dbReference type="GeneID" id="17305539"/>
<evidence type="ECO:0000313" key="3">
    <source>
        <dbReference type="EnsemblProtists" id="EKX48946"/>
    </source>
</evidence>
<name>L1JKC8_GUITC</name>
<accession>L1JKC8</accession>
<proteinExistence type="predicted"/>
<dbReference type="KEGG" id="gtt:GUITHDRAFT_105573"/>
<reference evidence="4" key="2">
    <citation type="submission" date="2012-11" db="EMBL/GenBank/DDBJ databases">
        <authorList>
            <person name="Kuo A."/>
            <person name="Curtis B.A."/>
            <person name="Tanifuji G."/>
            <person name="Burki F."/>
            <person name="Gruber A."/>
            <person name="Irimia M."/>
            <person name="Maruyama S."/>
            <person name="Arias M.C."/>
            <person name="Ball S.G."/>
            <person name="Gile G.H."/>
            <person name="Hirakawa Y."/>
            <person name="Hopkins J.F."/>
            <person name="Rensing S.A."/>
            <person name="Schmutz J."/>
            <person name="Symeonidi A."/>
            <person name="Elias M."/>
            <person name="Eveleigh R.J."/>
            <person name="Herman E.K."/>
            <person name="Klute M.J."/>
            <person name="Nakayama T."/>
            <person name="Obornik M."/>
            <person name="Reyes-Prieto A."/>
            <person name="Armbrust E.V."/>
            <person name="Aves S.J."/>
            <person name="Beiko R.G."/>
            <person name="Coutinho P."/>
            <person name="Dacks J.B."/>
            <person name="Durnford D.G."/>
            <person name="Fast N.M."/>
            <person name="Green B.R."/>
            <person name="Grisdale C."/>
            <person name="Hempe F."/>
            <person name="Henrissat B."/>
            <person name="Hoppner M.P."/>
            <person name="Ishida K.-I."/>
            <person name="Kim E."/>
            <person name="Koreny L."/>
            <person name="Kroth P.G."/>
            <person name="Liu Y."/>
            <person name="Malik S.-B."/>
            <person name="Maier U.G."/>
            <person name="McRose D."/>
            <person name="Mock T."/>
            <person name="Neilson J.A."/>
            <person name="Onodera N.T."/>
            <person name="Poole A.M."/>
            <person name="Pritham E.J."/>
            <person name="Richards T.A."/>
            <person name="Rocap G."/>
            <person name="Roy S.W."/>
            <person name="Sarai C."/>
            <person name="Schaack S."/>
            <person name="Shirato S."/>
            <person name="Slamovits C.H."/>
            <person name="Spencer D.F."/>
            <person name="Suzuki S."/>
            <person name="Worden A.Z."/>
            <person name="Zauner S."/>
            <person name="Barry K."/>
            <person name="Bell C."/>
            <person name="Bharti A.K."/>
            <person name="Crow J.A."/>
            <person name="Grimwood J."/>
            <person name="Kramer R."/>
            <person name="Lindquist E."/>
            <person name="Lucas S."/>
            <person name="Salamov A."/>
            <person name="McFadden G.I."/>
            <person name="Lane C.E."/>
            <person name="Keeling P.J."/>
            <person name="Gray M.W."/>
            <person name="Grigoriev I.V."/>
            <person name="Archibald J.M."/>
        </authorList>
    </citation>
    <scope>NUCLEOTIDE SEQUENCE</scope>
    <source>
        <strain evidence="4">CCMP2712</strain>
    </source>
</reference>
<protein>
    <submittedName>
        <fullName evidence="2 3">Uncharacterized protein</fullName>
    </submittedName>
</protein>
<dbReference type="AlphaFoldDB" id="L1JKC8"/>
<reference evidence="2 4" key="1">
    <citation type="journal article" date="2012" name="Nature">
        <title>Algal genomes reveal evolutionary mosaicism and the fate of nucleomorphs.</title>
        <authorList>
            <consortium name="DOE Joint Genome Institute"/>
            <person name="Curtis B.A."/>
            <person name="Tanifuji G."/>
            <person name="Burki F."/>
            <person name="Gruber A."/>
            <person name="Irimia M."/>
            <person name="Maruyama S."/>
            <person name="Arias M.C."/>
            <person name="Ball S.G."/>
            <person name="Gile G.H."/>
            <person name="Hirakawa Y."/>
            <person name="Hopkins J.F."/>
            <person name="Kuo A."/>
            <person name="Rensing S.A."/>
            <person name="Schmutz J."/>
            <person name="Symeonidi A."/>
            <person name="Elias M."/>
            <person name="Eveleigh R.J."/>
            <person name="Herman E.K."/>
            <person name="Klute M.J."/>
            <person name="Nakayama T."/>
            <person name="Obornik M."/>
            <person name="Reyes-Prieto A."/>
            <person name="Armbrust E.V."/>
            <person name="Aves S.J."/>
            <person name="Beiko R.G."/>
            <person name="Coutinho P."/>
            <person name="Dacks J.B."/>
            <person name="Durnford D.G."/>
            <person name="Fast N.M."/>
            <person name="Green B.R."/>
            <person name="Grisdale C.J."/>
            <person name="Hempel F."/>
            <person name="Henrissat B."/>
            <person name="Hoppner M.P."/>
            <person name="Ishida K."/>
            <person name="Kim E."/>
            <person name="Koreny L."/>
            <person name="Kroth P.G."/>
            <person name="Liu Y."/>
            <person name="Malik S.B."/>
            <person name="Maier U.G."/>
            <person name="McRose D."/>
            <person name="Mock T."/>
            <person name="Neilson J.A."/>
            <person name="Onodera N.T."/>
            <person name="Poole A.M."/>
            <person name="Pritham E.J."/>
            <person name="Richards T.A."/>
            <person name="Rocap G."/>
            <person name="Roy S.W."/>
            <person name="Sarai C."/>
            <person name="Schaack S."/>
            <person name="Shirato S."/>
            <person name="Slamovits C.H."/>
            <person name="Spencer D.F."/>
            <person name="Suzuki S."/>
            <person name="Worden A.Z."/>
            <person name="Zauner S."/>
            <person name="Barry K."/>
            <person name="Bell C."/>
            <person name="Bharti A.K."/>
            <person name="Crow J.A."/>
            <person name="Grimwood J."/>
            <person name="Kramer R."/>
            <person name="Lindquist E."/>
            <person name="Lucas S."/>
            <person name="Salamov A."/>
            <person name="McFadden G.I."/>
            <person name="Lane C.E."/>
            <person name="Keeling P.J."/>
            <person name="Gray M.W."/>
            <person name="Grigoriev I.V."/>
            <person name="Archibald J.M."/>
        </authorList>
    </citation>
    <scope>NUCLEOTIDE SEQUENCE</scope>
    <source>
        <strain evidence="2 4">CCMP2712</strain>
    </source>
</reference>
<keyword evidence="4" id="KW-1185">Reference proteome</keyword>
<gene>
    <name evidence="2" type="ORF">GUITHDRAFT_105573</name>
</gene>
<evidence type="ECO:0000313" key="2">
    <source>
        <dbReference type="EMBL" id="EKX48946.1"/>
    </source>
</evidence>
<reference evidence="3" key="3">
    <citation type="submission" date="2015-06" db="UniProtKB">
        <authorList>
            <consortium name="EnsemblProtists"/>
        </authorList>
    </citation>
    <scope>IDENTIFICATION</scope>
</reference>
<sequence length="293" mass="32511">MFSWVKGFNEEDLRKLNFKELADRFEHLSQVLPDALRCVQEVKQLQGTVQDDIKDRMAQLRQVIDDREMYLLSKVKEVEHEKLTTIERQREQCLSVLENMRAASRQAHAALTDDDPTTWLDNGRRIEEMLSQQNAVKVEYGPSPDLRFGCTLTVDLQRRILEVIDFDEKKGPTGSPGKQLSAFKVVDDEEDADGGGDGGGVMSVQQSNLSNSLLNQSGAAGEVLPDGTDYASFRRALLKEGVESSLTNLSGRLGQDYAAFKRSLLAEGADSSLPYRGYEEATGNGYGKPGAVM</sequence>
<dbReference type="PaxDb" id="55529-EKX48946"/>
<feature type="compositionally biased region" description="Gly residues" evidence="1">
    <location>
        <begin position="284"/>
        <end position="293"/>
    </location>
</feature>
<dbReference type="HOGENOM" id="CLU_951387_0_0_1"/>
<dbReference type="EnsemblProtists" id="EKX48946">
    <property type="protein sequence ID" value="EKX48946"/>
    <property type="gene ID" value="GUITHDRAFT_105573"/>
</dbReference>
<dbReference type="RefSeq" id="XP_005835926.1">
    <property type="nucleotide sequence ID" value="XM_005835869.1"/>
</dbReference>
<organism evidence="2">
    <name type="scientific">Guillardia theta (strain CCMP2712)</name>
    <name type="common">Cryptophyte</name>
    <dbReference type="NCBI Taxonomy" id="905079"/>
    <lineage>
        <taxon>Eukaryota</taxon>
        <taxon>Cryptophyceae</taxon>
        <taxon>Pyrenomonadales</taxon>
        <taxon>Geminigeraceae</taxon>
        <taxon>Guillardia</taxon>
    </lineage>
</organism>